<sequence length="421" mass="46393">MLYAKDNAALNLLKQVTIAALLLPLSTWAADLPTYSVEQLIALGMANNQNVQAAESGVVAAQAGITSARAFPNPELEATTGKIRARQPGATEGNTVTMGLIQRLDLPNVRNARVDVAQSNVAYASSEKTVVTSEVRARIKLAYFNVLRRQEELKAAQENNRLVQEIFNRVKVRVDTGEAPRYELIKAETELLNTQRTLQAATLRVTQAKTALSREVGGALPPEFNVADYSVKRLVLAGADLKAAIANNPYLRQSQADLVRAQQQLTLERNLRTPDISLRADWDREPDINASRIGIQVTLPIWNQRQGPIDVAAAQLAQARNRYDAVDYNVKQSLITALNEYEIATTQVSALEEGVMRQAEAALKVAEAAYRFGERGILDYLDAQRVYRTTRNDLIAARYEQGAALVELERYTALNLESPAP</sequence>
<evidence type="ECO:0000256" key="1">
    <source>
        <dbReference type="ARBA" id="ARBA00007613"/>
    </source>
</evidence>
<proteinExistence type="inferred from homology"/>
<dbReference type="PANTHER" id="PTHR30203">
    <property type="entry name" value="OUTER MEMBRANE CATION EFFLUX PROTEIN"/>
    <property type="match status" value="1"/>
</dbReference>
<name>A0A809RKT7_9PROT</name>
<dbReference type="RefSeq" id="WP_162083442.1">
    <property type="nucleotide sequence ID" value="NZ_AP021881.1"/>
</dbReference>
<dbReference type="SUPFAM" id="SSF56954">
    <property type="entry name" value="Outer membrane efflux proteins (OEP)"/>
    <property type="match status" value="1"/>
</dbReference>
<dbReference type="KEGG" id="sniv:SFSGTM_00890"/>
<dbReference type="Proteomes" id="UP000463939">
    <property type="component" value="Chromosome"/>
</dbReference>
<dbReference type="EMBL" id="AP021881">
    <property type="protein sequence ID" value="BBO99380.1"/>
    <property type="molecule type" value="Genomic_DNA"/>
</dbReference>
<keyword evidence="3" id="KW-1185">Reference proteome</keyword>
<dbReference type="PANTHER" id="PTHR30203:SF24">
    <property type="entry name" value="BLR4935 PROTEIN"/>
    <property type="match status" value="1"/>
</dbReference>
<dbReference type="Gene3D" id="1.20.1600.10">
    <property type="entry name" value="Outer membrane efflux proteins (OEP)"/>
    <property type="match status" value="1"/>
</dbReference>
<reference evidence="3" key="1">
    <citation type="submission" date="2019-11" db="EMBL/GenBank/DDBJ databases">
        <title>Isolation and characterization of a novel species in the genus Sulfuriferula.</title>
        <authorList>
            <person name="Mochizuki J."/>
            <person name="Kojima H."/>
            <person name="Fukui M."/>
        </authorList>
    </citation>
    <scope>NUCLEOTIDE SEQUENCE [LARGE SCALE GENOMIC DNA]</scope>
    <source>
        <strain evidence="3">SGTM</strain>
    </source>
</reference>
<comment type="similarity">
    <text evidence="1">Belongs to the outer membrane factor (OMF) (TC 1.B.17) family.</text>
</comment>
<accession>A0A809RKT7</accession>
<organism evidence="2 3">
    <name type="scientific">Sulfuriferula nivalis</name>
    <dbReference type="NCBI Taxonomy" id="2675298"/>
    <lineage>
        <taxon>Bacteria</taxon>
        <taxon>Pseudomonadati</taxon>
        <taxon>Pseudomonadota</taxon>
        <taxon>Betaproteobacteria</taxon>
        <taxon>Nitrosomonadales</taxon>
        <taxon>Sulfuricellaceae</taxon>
        <taxon>Sulfuriferula</taxon>
    </lineage>
</organism>
<dbReference type="InterPro" id="IPR003423">
    <property type="entry name" value="OMP_efflux"/>
</dbReference>
<gene>
    <name evidence="2" type="ORF">SFSGTM_00890</name>
</gene>
<dbReference type="AlphaFoldDB" id="A0A809RKT7"/>
<dbReference type="InterPro" id="IPR010131">
    <property type="entry name" value="MdtP/NodT-like"/>
</dbReference>
<protein>
    <submittedName>
        <fullName evidence="2">Metal transporter</fullName>
    </submittedName>
</protein>
<dbReference type="Pfam" id="PF02321">
    <property type="entry name" value="OEP"/>
    <property type="match status" value="2"/>
</dbReference>
<dbReference type="GO" id="GO:0015562">
    <property type="term" value="F:efflux transmembrane transporter activity"/>
    <property type="evidence" value="ECO:0007669"/>
    <property type="project" value="InterPro"/>
</dbReference>
<evidence type="ECO:0000313" key="3">
    <source>
        <dbReference type="Proteomes" id="UP000463939"/>
    </source>
</evidence>
<evidence type="ECO:0000313" key="2">
    <source>
        <dbReference type="EMBL" id="BBO99380.1"/>
    </source>
</evidence>